<keyword evidence="2" id="KW-1003">Cell membrane</keyword>
<evidence type="ECO:0000256" key="3">
    <source>
        <dbReference type="ARBA" id="ARBA00022692"/>
    </source>
</evidence>
<evidence type="ECO:0000313" key="8">
    <source>
        <dbReference type="EMBL" id="OHA01345.1"/>
    </source>
</evidence>
<reference evidence="8 9" key="1">
    <citation type="journal article" date="2016" name="Nat. Commun.">
        <title>Thousands of microbial genomes shed light on interconnected biogeochemical processes in an aquifer system.</title>
        <authorList>
            <person name="Anantharaman K."/>
            <person name="Brown C.T."/>
            <person name="Hug L.A."/>
            <person name="Sharon I."/>
            <person name="Castelle C.J."/>
            <person name="Probst A.J."/>
            <person name="Thomas B.C."/>
            <person name="Singh A."/>
            <person name="Wilkins M.J."/>
            <person name="Karaoz U."/>
            <person name="Brodie E.L."/>
            <person name="Williams K.H."/>
            <person name="Hubbard S.S."/>
            <person name="Banfield J.F."/>
        </authorList>
    </citation>
    <scope>NUCLEOTIDE SEQUENCE [LARGE SCALE GENOMIC DNA]</scope>
</reference>
<comment type="caution">
    <text evidence="8">The sequence shown here is derived from an EMBL/GenBank/DDBJ whole genome shotgun (WGS) entry which is preliminary data.</text>
</comment>
<dbReference type="PANTHER" id="PTHR42709">
    <property type="entry name" value="ALKALINE PHOSPHATASE LIKE PROTEIN"/>
    <property type="match status" value="1"/>
</dbReference>
<organism evidence="8 9">
    <name type="scientific">Candidatus Sungbacteria bacterium RIFCSPHIGHO2_02_FULL_49_20</name>
    <dbReference type="NCBI Taxonomy" id="1802272"/>
    <lineage>
        <taxon>Bacteria</taxon>
        <taxon>Candidatus Sungiibacteriota</taxon>
    </lineage>
</organism>
<feature type="transmembrane region" description="Helical" evidence="6">
    <location>
        <begin position="166"/>
        <end position="188"/>
    </location>
</feature>
<keyword evidence="3 6" id="KW-0812">Transmembrane</keyword>
<evidence type="ECO:0000256" key="4">
    <source>
        <dbReference type="ARBA" id="ARBA00022989"/>
    </source>
</evidence>
<dbReference type="PANTHER" id="PTHR42709:SF6">
    <property type="entry name" value="UNDECAPRENYL PHOSPHATE TRANSPORTER A"/>
    <property type="match status" value="1"/>
</dbReference>
<feature type="domain" description="VTT" evidence="7">
    <location>
        <begin position="35"/>
        <end position="151"/>
    </location>
</feature>
<gene>
    <name evidence="8" type="ORF">A3C12_00270</name>
</gene>
<name>A0A1G2KPN0_9BACT</name>
<dbReference type="GO" id="GO:0005886">
    <property type="term" value="C:plasma membrane"/>
    <property type="evidence" value="ECO:0007669"/>
    <property type="project" value="UniProtKB-SubCell"/>
</dbReference>
<feature type="transmembrane region" description="Helical" evidence="6">
    <location>
        <begin position="15"/>
        <end position="39"/>
    </location>
</feature>
<dbReference type="EMBL" id="MHQK01000029">
    <property type="protein sequence ID" value="OHA01345.1"/>
    <property type="molecule type" value="Genomic_DNA"/>
</dbReference>
<sequence length="204" mass="23441">MDPAAIIALIIHYRYWIVFPLACFEGPILAFIVGTLIALGYFNPIVVYMVLILGDVIPDAIYYFLGRYGENKPFVKRIIEKAGISSEHFDVLRRLWYKHTAKTMFFTKVAYGLSTPLLVSGGFVRVPFSKFFLYSLGMSFLQYAVFLSLGYYFSNSFQLVSKSFERIQIFIAAVVIVAAAYYIFTIYMRKKLLEVEKREEGMQG</sequence>
<evidence type="ECO:0000256" key="6">
    <source>
        <dbReference type="SAM" id="Phobius"/>
    </source>
</evidence>
<comment type="subcellular location">
    <subcellularLocation>
        <location evidence="1">Cell membrane</location>
        <topology evidence="1">Multi-pass membrane protein</topology>
    </subcellularLocation>
</comment>
<evidence type="ECO:0000313" key="9">
    <source>
        <dbReference type="Proteomes" id="UP000178710"/>
    </source>
</evidence>
<keyword evidence="4 6" id="KW-1133">Transmembrane helix</keyword>
<evidence type="ECO:0000256" key="2">
    <source>
        <dbReference type="ARBA" id="ARBA00022475"/>
    </source>
</evidence>
<evidence type="ECO:0000256" key="5">
    <source>
        <dbReference type="ARBA" id="ARBA00023136"/>
    </source>
</evidence>
<dbReference type="AlphaFoldDB" id="A0A1G2KPN0"/>
<keyword evidence="5 6" id="KW-0472">Membrane</keyword>
<accession>A0A1G2KPN0</accession>
<proteinExistence type="predicted"/>
<feature type="transmembrane region" description="Helical" evidence="6">
    <location>
        <begin position="131"/>
        <end position="154"/>
    </location>
</feature>
<feature type="transmembrane region" description="Helical" evidence="6">
    <location>
        <begin position="45"/>
        <end position="65"/>
    </location>
</feature>
<dbReference type="InterPro" id="IPR032816">
    <property type="entry name" value="VTT_dom"/>
</dbReference>
<evidence type="ECO:0000256" key="1">
    <source>
        <dbReference type="ARBA" id="ARBA00004651"/>
    </source>
</evidence>
<dbReference type="Proteomes" id="UP000178710">
    <property type="component" value="Unassembled WGS sequence"/>
</dbReference>
<protein>
    <recommendedName>
        <fullName evidence="7">VTT domain-containing protein</fullName>
    </recommendedName>
</protein>
<evidence type="ECO:0000259" key="7">
    <source>
        <dbReference type="Pfam" id="PF09335"/>
    </source>
</evidence>
<dbReference type="InterPro" id="IPR051311">
    <property type="entry name" value="DedA_domain"/>
</dbReference>
<dbReference type="Pfam" id="PF09335">
    <property type="entry name" value="VTT_dom"/>
    <property type="match status" value="1"/>
</dbReference>